<evidence type="ECO:0000256" key="3">
    <source>
        <dbReference type="ARBA" id="ARBA00022898"/>
    </source>
</evidence>
<sequence>MSLSALAPYEAMLVGLERKSRLRTLAPRHGIDFTSNDYLGLAGAPCLKAAISAAIEEGVPAGAGGSRLLRGNHAEHEALEAEAAAFFRVEKALYFGSGFAANVALFSSLPQRADLIVHDA</sequence>
<dbReference type="GO" id="GO:0008710">
    <property type="term" value="F:8-amino-7-oxononanoate synthase activity"/>
    <property type="evidence" value="ECO:0007669"/>
    <property type="project" value="UniProtKB-EC"/>
</dbReference>
<reference evidence="5 6" key="1">
    <citation type="submission" date="2020-08" db="EMBL/GenBank/DDBJ databases">
        <title>Genomic Encyclopedia of Type Strains, Phase IV (KMG-V): Genome sequencing to study the core and pangenomes of soil and plant-associated prokaryotes.</title>
        <authorList>
            <person name="Whitman W."/>
        </authorList>
    </citation>
    <scope>NUCLEOTIDE SEQUENCE [LARGE SCALE GENOMIC DNA]</scope>
    <source>
        <strain evidence="5 6">SEMIA 4087</strain>
    </source>
</reference>
<keyword evidence="5" id="KW-0012">Acyltransferase</keyword>
<dbReference type="Gene3D" id="3.90.1150.10">
    <property type="entry name" value="Aspartate Aminotransferase, domain 1"/>
    <property type="match status" value="1"/>
</dbReference>
<dbReference type="InterPro" id="IPR050087">
    <property type="entry name" value="AON_synthase_class-II"/>
</dbReference>
<evidence type="ECO:0000313" key="6">
    <source>
        <dbReference type="Proteomes" id="UP000551353"/>
    </source>
</evidence>
<comment type="caution">
    <text evidence="5">The sequence shown here is derived from an EMBL/GenBank/DDBJ whole genome shotgun (WGS) entry which is preliminary data.</text>
</comment>
<name>A0ABR6IXE5_9HYPH</name>
<dbReference type="Gene3D" id="3.40.640.10">
    <property type="entry name" value="Type I PLP-dependent aspartate aminotransferase-like (Major domain)"/>
    <property type="match status" value="1"/>
</dbReference>
<feature type="domain" description="Aminotransferase class I/classII large" evidence="4">
    <location>
        <begin position="29"/>
        <end position="110"/>
    </location>
</feature>
<gene>
    <name evidence="5" type="ORF">GGD56_006496</name>
</gene>
<dbReference type="InterPro" id="IPR015422">
    <property type="entry name" value="PyrdxlP-dep_Trfase_small"/>
</dbReference>
<evidence type="ECO:0000256" key="1">
    <source>
        <dbReference type="ARBA" id="ARBA00001933"/>
    </source>
</evidence>
<dbReference type="EC" id="2.3.1.47" evidence="5"/>
<dbReference type="EMBL" id="JACIFX010000014">
    <property type="protein sequence ID" value="MBB4232599.1"/>
    <property type="molecule type" value="Genomic_DNA"/>
</dbReference>
<proteinExistence type="predicted"/>
<protein>
    <submittedName>
        <fullName evidence="5">8-amino-7-oxononanoate synthase</fullName>
        <ecNumber evidence="5">2.3.1.47</ecNumber>
    </submittedName>
</protein>
<dbReference type="InterPro" id="IPR015424">
    <property type="entry name" value="PyrdxlP-dep_Trfase"/>
</dbReference>
<dbReference type="InterPro" id="IPR015421">
    <property type="entry name" value="PyrdxlP-dep_Trfase_major"/>
</dbReference>
<keyword evidence="6" id="KW-1185">Reference proteome</keyword>
<organism evidence="5 6">
    <name type="scientific">Rhizobium mongolense</name>
    <dbReference type="NCBI Taxonomy" id="57676"/>
    <lineage>
        <taxon>Bacteria</taxon>
        <taxon>Pseudomonadati</taxon>
        <taxon>Pseudomonadota</taxon>
        <taxon>Alphaproteobacteria</taxon>
        <taxon>Hyphomicrobiales</taxon>
        <taxon>Rhizobiaceae</taxon>
        <taxon>Rhizobium/Agrobacterium group</taxon>
        <taxon>Rhizobium</taxon>
    </lineage>
</organism>
<dbReference type="Pfam" id="PF00155">
    <property type="entry name" value="Aminotran_1_2"/>
    <property type="match status" value="1"/>
</dbReference>
<keyword evidence="2 5" id="KW-0808">Transferase</keyword>
<keyword evidence="3" id="KW-0663">Pyridoxal phosphate</keyword>
<comment type="cofactor">
    <cofactor evidence="1">
        <name>pyridoxal 5'-phosphate</name>
        <dbReference type="ChEBI" id="CHEBI:597326"/>
    </cofactor>
</comment>
<dbReference type="RefSeq" id="WP_167521887.1">
    <property type="nucleotide sequence ID" value="NZ_JACIFX010000014.1"/>
</dbReference>
<dbReference type="PANTHER" id="PTHR13693">
    <property type="entry name" value="CLASS II AMINOTRANSFERASE/8-AMINO-7-OXONONANOATE SYNTHASE"/>
    <property type="match status" value="1"/>
</dbReference>
<evidence type="ECO:0000256" key="2">
    <source>
        <dbReference type="ARBA" id="ARBA00022679"/>
    </source>
</evidence>
<dbReference type="InterPro" id="IPR004839">
    <property type="entry name" value="Aminotransferase_I/II_large"/>
</dbReference>
<dbReference type="SUPFAM" id="SSF53383">
    <property type="entry name" value="PLP-dependent transferases"/>
    <property type="match status" value="1"/>
</dbReference>
<evidence type="ECO:0000313" key="5">
    <source>
        <dbReference type="EMBL" id="MBB4232599.1"/>
    </source>
</evidence>
<dbReference type="PANTHER" id="PTHR13693:SF100">
    <property type="entry name" value="8-AMINO-7-OXONONANOATE SYNTHASE"/>
    <property type="match status" value="1"/>
</dbReference>
<dbReference type="Proteomes" id="UP000551353">
    <property type="component" value="Unassembled WGS sequence"/>
</dbReference>
<evidence type="ECO:0000259" key="4">
    <source>
        <dbReference type="Pfam" id="PF00155"/>
    </source>
</evidence>
<accession>A0ABR6IXE5</accession>